<organism evidence="2">
    <name type="scientific">Eutreptiella gymnastica</name>
    <dbReference type="NCBI Taxonomy" id="73025"/>
    <lineage>
        <taxon>Eukaryota</taxon>
        <taxon>Discoba</taxon>
        <taxon>Euglenozoa</taxon>
        <taxon>Euglenida</taxon>
        <taxon>Spirocuta</taxon>
        <taxon>Euglenophyceae</taxon>
        <taxon>Eutreptiales</taxon>
        <taxon>Eutreptiaceae</taxon>
        <taxon>Eutreptiella</taxon>
    </lineage>
</organism>
<proteinExistence type="predicted"/>
<feature type="compositionally biased region" description="Basic and acidic residues" evidence="1">
    <location>
        <begin position="59"/>
        <end position="68"/>
    </location>
</feature>
<protein>
    <submittedName>
        <fullName evidence="2">Uncharacterized protein</fullName>
    </submittedName>
</protein>
<dbReference type="AlphaFoldDB" id="A0A7S1ICB2"/>
<name>A0A7S1ICB2_9EUGL</name>
<sequence length="158" mass="17264">MWQEPGTQPPASAPTTWDPGQAPQDTVQSRPPIRLQPPPAMPRPTAAGERAKPQPPNHADARRTEGLRSPDQAMVDRVQTHREQYVRCLTQGEASWNTSALTQYDFAQSMTEEVVQMLLAELAQEFGAMLDGFVDSIVLQEVGLPKAPPAAPEAEVEA</sequence>
<feature type="region of interest" description="Disordered" evidence="1">
    <location>
        <begin position="1"/>
        <end position="72"/>
    </location>
</feature>
<evidence type="ECO:0000313" key="2">
    <source>
        <dbReference type="EMBL" id="CAD9008033.1"/>
    </source>
</evidence>
<gene>
    <name evidence="2" type="ORF">EGYM00392_LOCUS19127</name>
</gene>
<reference evidence="2" key="1">
    <citation type="submission" date="2021-01" db="EMBL/GenBank/DDBJ databases">
        <authorList>
            <person name="Corre E."/>
            <person name="Pelletier E."/>
            <person name="Niang G."/>
            <person name="Scheremetjew M."/>
            <person name="Finn R."/>
            <person name="Kale V."/>
            <person name="Holt S."/>
            <person name="Cochrane G."/>
            <person name="Meng A."/>
            <person name="Brown T."/>
            <person name="Cohen L."/>
        </authorList>
    </citation>
    <scope>NUCLEOTIDE SEQUENCE</scope>
    <source>
        <strain evidence="2">NIES-381</strain>
    </source>
</reference>
<dbReference type="EMBL" id="HBGA01052086">
    <property type="protein sequence ID" value="CAD9008033.1"/>
    <property type="molecule type" value="Transcribed_RNA"/>
</dbReference>
<evidence type="ECO:0000256" key="1">
    <source>
        <dbReference type="SAM" id="MobiDB-lite"/>
    </source>
</evidence>
<accession>A0A7S1ICB2</accession>